<feature type="signal peptide" evidence="1">
    <location>
        <begin position="1"/>
        <end position="26"/>
    </location>
</feature>
<comment type="caution">
    <text evidence="2">The sequence shown here is derived from an EMBL/GenBank/DDBJ whole genome shotgun (WGS) entry which is preliminary data.</text>
</comment>
<keyword evidence="1" id="KW-0732">Signal</keyword>
<protein>
    <submittedName>
        <fullName evidence="2">Uncharacterized protein</fullName>
    </submittedName>
</protein>
<feature type="chain" id="PRO_5043975769" evidence="1">
    <location>
        <begin position="27"/>
        <end position="129"/>
    </location>
</feature>
<proteinExistence type="predicted"/>
<dbReference type="EMBL" id="CAKMRJ010004445">
    <property type="protein sequence ID" value="CAH1435975.1"/>
    <property type="molecule type" value="Genomic_DNA"/>
</dbReference>
<keyword evidence="3" id="KW-1185">Reference proteome</keyword>
<accession>A0AAU9NDP5</accession>
<dbReference type="Proteomes" id="UP001157418">
    <property type="component" value="Unassembled WGS sequence"/>
</dbReference>
<reference evidence="2 3" key="1">
    <citation type="submission" date="2022-01" db="EMBL/GenBank/DDBJ databases">
        <authorList>
            <person name="Xiong W."/>
            <person name="Schranz E."/>
        </authorList>
    </citation>
    <scope>NUCLEOTIDE SEQUENCE [LARGE SCALE GENOMIC DNA]</scope>
</reference>
<evidence type="ECO:0000313" key="3">
    <source>
        <dbReference type="Proteomes" id="UP001157418"/>
    </source>
</evidence>
<gene>
    <name evidence="2" type="ORF">LVIROSA_LOCUS22370</name>
</gene>
<evidence type="ECO:0000313" key="2">
    <source>
        <dbReference type="EMBL" id="CAH1435975.1"/>
    </source>
</evidence>
<sequence length="129" mass="15102">MSTLHTFNATLLLPQSLLQTFTTAMGRCRRKQNQNHRYQKSPRLIDCGWKEDVLTVSPVNRQYRGSSRFVECMERFFSWISCTKHAIKVYGYTDKDTSGQKVNHIDYFMDMMGLLMMLSSMVMINIHCC</sequence>
<name>A0AAU9NDP5_9ASTR</name>
<evidence type="ECO:0000256" key="1">
    <source>
        <dbReference type="SAM" id="SignalP"/>
    </source>
</evidence>
<organism evidence="2 3">
    <name type="scientific">Lactuca virosa</name>
    <dbReference type="NCBI Taxonomy" id="75947"/>
    <lineage>
        <taxon>Eukaryota</taxon>
        <taxon>Viridiplantae</taxon>
        <taxon>Streptophyta</taxon>
        <taxon>Embryophyta</taxon>
        <taxon>Tracheophyta</taxon>
        <taxon>Spermatophyta</taxon>
        <taxon>Magnoliopsida</taxon>
        <taxon>eudicotyledons</taxon>
        <taxon>Gunneridae</taxon>
        <taxon>Pentapetalae</taxon>
        <taxon>asterids</taxon>
        <taxon>campanulids</taxon>
        <taxon>Asterales</taxon>
        <taxon>Asteraceae</taxon>
        <taxon>Cichorioideae</taxon>
        <taxon>Cichorieae</taxon>
        <taxon>Lactucinae</taxon>
        <taxon>Lactuca</taxon>
    </lineage>
</organism>
<dbReference type="AlphaFoldDB" id="A0AAU9NDP5"/>